<sequence>MAAYKTNLQKYMDVAIRKVHPKPGEDISEFLANSLKFTLVNGELFRKTDSGLKMVPTKDKRVAILKEAHDRNRNFGQHATVERLKATYR</sequence>
<gene>
    <name evidence="1" type="ORF">DSO57_1004370</name>
</gene>
<feature type="non-terminal residue" evidence="1">
    <location>
        <position position="89"/>
    </location>
</feature>
<dbReference type="EMBL" id="QTSX02001431">
    <property type="protein sequence ID" value="KAJ9082449.1"/>
    <property type="molecule type" value="Genomic_DNA"/>
</dbReference>
<proteinExistence type="predicted"/>
<comment type="caution">
    <text evidence="1">The sequence shown here is derived from an EMBL/GenBank/DDBJ whole genome shotgun (WGS) entry which is preliminary data.</text>
</comment>
<dbReference type="Proteomes" id="UP001165960">
    <property type="component" value="Unassembled WGS sequence"/>
</dbReference>
<name>A0ACC2U5Z7_9FUNG</name>
<reference evidence="1" key="1">
    <citation type="submission" date="2022-04" db="EMBL/GenBank/DDBJ databases">
        <title>Genome of the entomopathogenic fungus Entomophthora muscae.</title>
        <authorList>
            <person name="Elya C."/>
            <person name="Lovett B.R."/>
            <person name="Lee E."/>
            <person name="Macias A.M."/>
            <person name="Hajek A.E."/>
            <person name="De Bivort B.L."/>
            <person name="Kasson M.T."/>
            <person name="De Fine Licht H.H."/>
            <person name="Stajich J.E."/>
        </authorList>
    </citation>
    <scope>NUCLEOTIDE SEQUENCE</scope>
    <source>
        <strain evidence="1">Berkeley</strain>
    </source>
</reference>
<evidence type="ECO:0000313" key="2">
    <source>
        <dbReference type="Proteomes" id="UP001165960"/>
    </source>
</evidence>
<keyword evidence="2" id="KW-1185">Reference proteome</keyword>
<organism evidence="1 2">
    <name type="scientific">Entomophthora muscae</name>
    <dbReference type="NCBI Taxonomy" id="34485"/>
    <lineage>
        <taxon>Eukaryota</taxon>
        <taxon>Fungi</taxon>
        <taxon>Fungi incertae sedis</taxon>
        <taxon>Zoopagomycota</taxon>
        <taxon>Entomophthoromycotina</taxon>
        <taxon>Entomophthoromycetes</taxon>
        <taxon>Entomophthorales</taxon>
        <taxon>Entomophthoraceae</taxon>
        <taxon>Entomophthora</taxon>
    </lineage>
</organism>
<evidence type="ECO:0000313" key="1">
    <source>
        <dbReference type="EMBL" id="KAJ9082449.1"/>
    </source>
</evidence>
<accession>A0ACC2U5Z7</accession>
<protein>
    <submittedName>
        <fullName evidence="1">Uncharacterized protein</fullName>
    </submittedName>
</protein>